<gene>
    <name evidence="1" type="ORF">PPEP_a0313</name>
</gene>
<sequence length="46" mass="5155">MYWFDVELAEGAALSIKESTVIFEQTLNETGIFHLGNLVFHLVGDV</sequence>
<evidence type="ECO:0000313" key="2">
    <source>
        <dbReference type="Proteomes" id="UP000660708"/>
    </source>
</evidence>
<organism evidence="1 2">
    <name type="scientific">Pseudoalteromonas peptidolytica F12-50-A1</name>
    <dbReference type="NCBI Taxonomy" id="1315280"/>
    <lineage>
        <taxon>Bacteria</taxon>
        <taxon>Pseudomonadati</taxon>
        <taxon>Pseudomonadota</taxon>
        <taxon>Gammaproteobacteria</taxon>
        <taxon>Alteromonadales</taxon>
        <taxon>Pseudoalteromonadaceae</taxon>
        <taxon>Pseudoalteromonas</taxon>
    </lineage>
</organism>
<proteinExistence type="predicted"/>
<evidence type="ECO:0000313" key="1">
    <source>
        <dbReference type="EMBL" id="MBE0345432.1"/>
    </source>
</evidence>
<dbReference type="Proteomes" id="UP000660708">
    <property type="component" value="Unassembled WGS sequence"/>
</dbReference>
<comment type="caution">
    <text evidence="1">The sequence shown here is derived from an EMBL/GenBank/DDBJ whole genome shotgun (WGS) entry which is preliminary data.</text>
</comment>
<accession>A0A8I0MU68</accession>
<protein>
    <submittedName>
        <fullName evidence="1">Uncharacterized protein</fullName>
    </submittedName>
</protein>
<dbReference type="EMBL" id="AQHF01000020">
    <property type="protein sequence ID" value="MBE0345432.1"/>
    <property type="molecule type" value="Genomic_DNA"/>
</dbReference>
<reference evidence="1 2" key="1">
    <citation type="submission" date="2015-06" db="EMBL/GenBank/DDBJ databases">
        <title>Genome sequence of Pseudoalteromonas peptidolytica.</title>
        <authorList>
            <person name="Xie B.-B."/>
            <person name="Rong J.-C."/>
            <person name="Qin Q.-L."/>
            <person name="Zhang Y.-Z."/>
        </authorList>
    </citation>
    <scope>NUCLEOTIDE SEQUENCE [LARGE SCALE GENOMIC DNA]</scope>
    <source>
        <strain evidence="1 2">F12-50-A1</strain>
    </source>
</reference>
<keyword evidence="2" id="KW-1185">Reference proteome</keyword>
<dbReference type="AlphaFoldDB" id="A0A8I0MU68"/>
<name>A0A8I0MU68_9GAMM</name>